<sequence>MNRVPCCRLRSWFFLGVQRGTWACAIQARVSISGEKNRLLRPATTTTEPLPQATVSPGAFGRGSRQSNAVPPFNRDRRKQNMPKKRSVRTSASNGSDGGNGRVLAAPVFSQPQPTPDPQTFIVRHASDVAAYRMIDELNREHKLKALPFPAPRGGVEPRLTLADVIDNDQTVLDQINANAQIVFHSTGDCGSTRGPKTQNEVSDKMVSDFDETDPAEVPQFNFLLGDIVYSFGEAQYYYDQFYEPYRDYHAPILAVAGNHDGMISPLQHEKSLQAFLRNFCSDCFQVSPDAGNLSRTAQIQPGVFFTFEAPFVRIIALYSNTLEDPGVISNSDIGNSQLKFLKAALTRVKKEGYRGALLFAHHHPPYVARGRHGWSIEMQQQIDAICEEVGVWPHADLAGHAHNYQRFTRTRPDGTHIPYIVCGNGGHNVQRLTTNGQPPLRAPQLIQAATKTTDAVVIENYDDQNYGYLRIVANATQLRIEYHAAVDGPYTKAPDDQVTVDLATRQLSHYVARNAGIPALATRIREFAQSGKL</sequence>
<gene>
    <name evidence="3" type="ORF">VSR33_27320</name>
</gene>
<evidence type="ECO:0000256" key="1">
    <source>
        <dbReference type="SAM" id="MobiDB-lite"/>
    </source>
</evidence>
<comment type="caution">
    <text evidence="3">The sequence shown here is derived from an EMBL/GenBank/DDBJ whole genome shotgun (WGS) entry which is preliminary data.</text>
</comment>
<organism evidence="3 4">
    <name type="scientific">Paraburkholderia guartelaensis</name>
    <dbReference type="NCBI Taxonomy" id="2546446"/>
    <lineage>
        <taxon>Bacteria</taxon>
        <taxon>Pseudomonadati</taxon>
        <taxon>Pseudomonadota</taxon>
        <taxon>Betaproteobacteria</taxon>
        <taxon>Burkholderiales</taxon>
        <taxon>Burkholderiaceae</taxon>
        <taxon>Paraburkholderia</taxon>
    </lineage>
</organism>
<dbReference type="EMBL" id="JAYMRW010000013">
    <property type="protein sequence ID" value="MEM5451195.1"/>
    <property type="molecule type" value="Genomic_DNA"/>
</dbReference>
<dbReference type="InterPro" id="IPR029052">
    <property type="entry name" value="Metallo-depent_PP-like"/>
</dbReference>
<dbReference type="InterPro" id="IPR051918">
    <property type="entry name" value="STPP_CPPED1"/>
</dbReference>
<feature type="compositionally biased region" description="Polar residues" evidence="1">
    <location>
        <begin position="43"/>
        <end position="55"/>
    </location>
</feature>
<dbReference type="InterPro" id="IPR004843">
    <property type="entry name" value="Calcineurin-like_PHP"/>
</dbReference>
<feature type="compositionally biased region" description="Basic residues" evidence="1">
    <location>
        <begin position="76"/>
        <end position="88"/>
    </location>
</feature>
<reference evidence="3 4" key="1">
    <citation type="submission" date="2024-01" db="EMBL/GenBank/DDBJ databases">
        <title>The diversity of rhizobia nodulating Mimosa spp. in eleven states of Brazil covering several biomes is determined by host plant, location, and edaphic factors.</title>
        <authorList>
            <person name="Rouws L."/>
            <person name="Barauna A."/>
            <person name="Beukes C."/>
            <person name="De Faria S.M."/>
            <person name="Gross E."/>
            <person name="Dos Reis Junior F.B."/>
            <person name="Simon M."/>
            <person name="Maluk M."/>
            <person name="Odee D.W."/>
            <person name="Kenicer G."/>
            <person name="Young J.P.W."/>
            <person name="Reis V.M."/>
            <person name="Zilli J."/>
            <person name="James E.K."/>
        </authorList>
    </citation>
    <scope>NUCLEOTIDE SEQUENCE [LARGE SCALE GENOMIC DNA]</scope>
    <source>
        <strain evidence="3 4">JPY164</strain>
    </source>
</reference>
<name>A0ABU9SJJ5_9BURK</name>
<dbReference type="RefSeq" id="WP_368684501.1">
    <property type="nucleotide sequence ID" value="NZ_JAYMRW010000013.1"/>
</dbReference>
<feature type="region of interest" description="Disordered" evidence="1">
    <location>
        <begin position="40"/>
        <end position="118"/>
    </location>
</feature>
<evidence type="ECO:0000313" key="4">
    <source>
        <dbReference type="Proteomes" id="UP001390669"/>
    </source>
</evidence>
<accession>A0ABU9SJJ5</accession>
<dbReference type="Gene3D" id="3.60.21.10">
    <property type="match status" value="1"/>
</dbReference>
<dbReference type="SUPFAM" id="SSF56300">
    <property type="entry name" value="Metallo-dependent phosphatases"/>
    <property type="match status" value="1"/>
</dbReference>
<dbReference type="PANTHER" id="PTHR43143">
    <property type="entry name" value="METALLOPHOSPHOESTERASE, CALCINEURIN SUPERFAMILY"/>
    <property type="match status" value="1"/>
</dbReference>
<dbReference type="Proteomes" id="UP001390669">
    <property type="component" value="Unassembled WGS sequence"/>
</dbReference>
<keyword evidence="4" id="KW-1185">Reference proteome</keyword>
<evidence type="ECO:0000259" key="2">
    <source>
        <dbReference type="Pfam" id="PF00149"/>
    </source>
</evidence>
<proteinExistence type="predicted"/>
<dbReference type="PANTHER" id="PTHR43143:SF1">
    <property type="entry name" value="SERINE_THREONINE-PROTEIN PHOSPHATASE CPPED1"/>
    <property type="match status" value="1"/>
</dbReference>
<protein>
    <submittedName>
        <fullName evidence="3">Metallophosphoesterase</fullName>
    </submittedName>
</protein>
<feature type="domain" description="Calcineurin-like phosphoesterase" evidence="2">
    <location>
        <begin position="219"/>
        <end position="404"/>
    </location>
</feature>
<evidence type="ECO:0000313" key="3">
    <source>
        <dbReference type="EMBL" id="MEM5451195.1"/>
    </source>
</evidence>
<dbReference type="Pfam" id="PF00149">
    <property type="entry name" value="Metallophos"/>
    <property type="match status" value="1"/>
</dbReference>